<sequence>MGDFVNLREEPQRHAGTPPVGRPLPPHLHPHGQPYPVQGVDAVPLHTRAQRYHTGPVMTQHYGAPIIARHTRPAITPAATVSELREERSQTAEEMRESQTHWHVCRFERFGSGRRSGWEIAKRIDVPETSKEEIALKVRELNRTTIPVLHKLNELEGEVLHQINAVQKEREQLFGPYFHTEVVQVEDRVLVVEREKSTKERGRGYERDHKSSKHPHRSRHSERRSKSRGLRPARSRERTEERVSITAYYRTSPKPGVDLHMLAYGRAEEARPRTPPKYAYHDEAPEEGHVRFQQTQGFPVHHPQHAQHSEHPPHPPHPQTRLQPQGPPQHQQPPYAPHEDRQFSQTPLPPSQAPRNATPQLAGNPMNSSGSPAPQGRPQAQSQGYPQGQGQSQNQPHGPQQAQNRPPPPGQTQQRPIPLQQAHPQAQKGPAQRQTEYRGNGGPVVTVVQPSHKPGILKPQPAAQGLPQRRASFTPQFTSPPNSPGTDESLVSEVFSEDEEDYDSDTAVSMESFPEDPQFVASRKANNVVVNNIPPPPPPRFMESAAHHGVPPKLPRQVQQQQQQPQQRHVVKGRRRSMSNHMATERMYAPTPPPIFPSKQRPRVDVQEIRQNAYEAGRADAREEAIKLAERVAVAAVSSSAKPQIIIPERRHESPAPPLQQPVRRTTLPLQPPHSGVRRVVGMEARRNNFAQTPQPDRHDRSVDRRRSSLAEQDFDRLRLDDATEYVVEYGAGAYDSDVFDEEETYEERQRGSGVFRRSPPPLSYSPKAGERFRRPSVGGGRDREYETVRVRVGSERLPRREEEPAFVRDRPIEKGDYVTRHGRRDSGVDVGAIRFEDNPFAPRPGLAKRTTTYPVRYSREQ</sequence>
<feature type="compositionally biased region" description="Basic and acidic residues" evidence="1">
    <location>
        <begin position="195"/>
        <end position="209"/>
    </location>
</feature>
<dbReference type="AlphaFoldDB" id="A0AA40BEP0"/>
<feature type="compositionally biased region" description="Polar residues" evidence="1">
    <location>
        <begin position="353"/>
        <end position="372"/>
    </location>
</feature>
<feature type="compositionally biased region" description="Basic residues" evidence="1">
    <location>
        <begin position="569"/>
        <end position="578"/>
    </location>
</feature>
<accession>A0AA40BEP0</accession>
<gene>
    <name evidence="2" type="ORF">B0T21DRAFT_202593</name>
</gene>
<feature type="region of interest" description="Disordered" evidence="1">
    <location>
        <begin position="739"/>
        <end position="786"/>
    </location>
</feature>
<dbReference type="EMBL" id="JAUKTV010000008">
    <property type="protein sequence ID" value="KAK0732852.1"/>
    <property type="molecule type" value="Genomic_DNA"/>
</dbReference>
<name>A0AA40BEP0_9PEZI</name>
<feature type="compositionally biased region" description="Basic and acidic residues" evidence="1">
    <location>
        <begin position="234"/>
        <end position="243"/>
    </location>
</feature>
<protein>
    <submittedName>
        <fullName evidence="2">Uncharacterized protein</fullName>
    </submittedName>
</protein>
<feature type="region of interest" description="Disordered" evidence="1">
    <location>
        <begin position="836"/>
        <end position="862"/>
    </location>
</feature>
<feature type="region of interest" description="Disordered" evidence="1">
    <location>
        <begin position="584"/>
        <end position="603"/>
    </location>
</feature>
<feature type="region of interest" description="Disordered" evidence="1">
    <location>
        <begin position="195"/>
        <end position="257"/>
    </location>
</feature>
<feature type="compositionally biased region" description="Basic residues" evidence="1">
    <location>
        <begin position="210"/>
        <end position="233"/>
    </location>
</feature>
<feature type="region of interest" description="Disordered" evidence="1">
    <location>
        <begin position="300"/>
        <end position="509"/>
    </location>
</feature>
<feature type="region of interest" description="Disordered" evidence="1">
    <location>
        <begin position="1"/>
        <end position="34"/>
    </location>
</feature>
<evidence type="ECO:0000256" key="1">
    <source>
        <dbReference type="SAM" id="MobiDB-lite"/>
    </source>
</evidence>
<feature type="compositionally biased region" description="Pro residues" evidence="1">
    <location>
        <begin position="325"/>
        <end position="336"/>
    </location>
</feature>
<evidence type="ECO:0000313" key="3">
    <source>
        <dbReference type="Proteomes" id="UP001172159"/>
    </source>
</evidence>
<reference evidence="2" key="1">
    <citation type="submission" date="2023-06" db="EMBL/GenBank/DDBJ databases">
        <title>Genome-scale phylogeny and comparative genomics of the fungal order Sordariales.</title>
        <authorList>
            <consortium name="Lawrence Berkeley National Laboratory"/>
            <person name="Hensen N."/>
            <person name="Bonometti L."/>
            <person name="Westerberg I."/>
            <person name="Brannstrom I.O."/>
            <person name="Guillou S."/>
            <person name="Cros-Aarteil S."/>
            <person name="Calhoun S."/>
            <person name="Haridas S."/>
            <person name="Kuo A."/>
            <person name="Mondo S."/>
            <person name="Pangilinan J."/>
            <person name="Riley R."/>
            <person name="Labutti K."/>
            <person name="Andreopoulos B."/>
            <person name="Lipzen A."/>
            <person name="Chen C."/>
            <person name="Yanf M."/>
            <person name="Daum C."/>
            <person name="Ng V."/>
            <person name="Clum A."/>
            <person name="Steindorff A."/>
            <person name="Ohm R."/>
            <person name="Martin F."/>
            <person name="Silar P."/>
            <person name="Natvig D."/>
            <person name="Lalanne C."/>
            <person name="Gautier V."/>
            <person name="Ament-Velasquez S.L."/>
            <person name="Kruys A."/>
            <person name="Hutchinson M.I."/>
            <person name="Powell A.J."/>
            <person name="Barry K."/>
            <person name="Miller A.N."/>
            <person name="Grigoriev I.V."/>
            <person name="Debuchy R."/>
            <person name="Gladieux P."/>
            <person name="Thoren M.H."/>
            <person name="Johannesson H."/>
        </authorList>
    </citation>
    <scope>NUCLEOTIDE SEQUENCE</scope>
    <source>
        <strain evidence="2">CBS 540.89</strain>
    </source>
</reference>
<feature type="compositionally biased region" description="Polar residues" evidence="1">
    <location>
        <begin position="471"/>
        <end position="486"/>
    </location>
</feature>
<evidence type="ECO:0000313" key="2">
    <source>
        <dbReference type="EMBL" id="KAK0732852.1"/>
    </source>
</evidence>
<comment type="caution">
    <text evidence="2">The sequence shown here is derived from an EMBL/GenBank/DDBJ whole genome shotgun (WGS) entry which is preliminary data.</text>
</comment>
<feature type="compositionally biased region" description="Low complexity" evidence="1">
    <location>
        <begin position="555"/>
        <end position="568"/>
    </location>
</feature>
<keyword evidence="3" id="KW-1185">Reference proteome</keyword>
<feature type="compositionally biased region" description="Basic and acidic residues" evidence="1">
    <location>
        <begin position="1"/>
        <end position="13"/>
    </location>
</feature>
<feature type="compositionally biased region" description="Basic and acidic residues" evidence="1">
    <location>
        <begin position="696"/>
        <end position="715"/>
    </location>
</feature>
<proteinExistence type="predicted"/>
<feature type="compositionally biased region" description="Acidic residues" evidence="1">
    <location>
        <begin position="495"/>
        <end position="504"/>
    </location>
</feature>
<feature type="region of interest" description="Disordered" evidence="1">
    <location>
        <begin position="530"/>
        <end position="578"/>
    </location>
</feature>
<organism evidence="2 3">
    <name type="scientific">Apiosordaria backusii</name>
    <dbReference type="NCBI Taxonomy" id="314023"/>
    <lineage>
        <taxon>Eukaryota</taxon>
        <taxon>Fungi</taxon>
        <taxon>Dikarya</taxon>
        <taxon>Ascomycota</taxon>
        <taxon>Pezizomycotina</taxon>
        <taxon>Sordariomycetes</taxon>
        <taxon>Sordariomycetidae</taxon>
        <taxon>Sordariales</taxon>
        <taxon>Lasiosphaeriaceae</taxon>
        <taxon>Apiosordaria</taxon>
    </lineage>
</organism>
<dbReference type="Proteomes" id="UP001172159">
    <property type="component" value="Unassembled WGS sequence"/>
</dbReference>
<feature type="region of interest" description="Disordered" evidence="1">
    <location>
        <begin position="639"/>
        <end position="715"/>
    </location>
</feature>
<feature type="compositionally biased region" description="Low complexity" evidence="1">
    <location>
        <begin position="378"/>
        <end position="404"/>
    </location>
</feature>